<accession>A0AAV7PF10</accession>
<dbReference type="Proteomes" id="UP001066276">
    <property type="component" value="Chromosome 7"/>
</dbReference>
<name>A0AAV7PF10_PLEWA</name>
<gene>
    <name evidence="1" type="ORF">NDU88_004435</name>
</gene>
<evidence type="ECO:0000313" key="2">
    <source>
        <dbReference type="Proteomes" id="UP001066276"/>
    </source>
</evidence>
<keyword evidence="2" id="KW-1185">Reference proteome</keyword>
<comment type="caution">
    <text evidence="1">The sequence shown here is derived from an EMBL/GenBank/DDBJ whole genome shotgun (WGS) entry which is preliminary data.</text>
</comment>
<dbReference type="EMBL" id="JANPWB010000011">
    <property type="protein sequence ID" value="KAJ1126022.1"/>
    <property type="molecule type" value="Genomic_DNA"/>
</dbReference>
<reference evidence="1" key="1">
    <citation type="journal article" date="2022" name="bioRxiv">
        <title>Sequencing and chromosome-scale assembly of the giantPleurodeles waltlgenome.</title>
        <authorList>
            <person name="Brown T."/>
            <person name="Elewa A."/>
            <person name="Iarovenko S."/>
            <person name="Subramanian E."/>
            <person name="Araus A.J."/>
            <person name="Petzold A."/>
            <person name="Susuki M."/>
            <person name="Suzuki K.-i.T."/>
            <person name="Hayashi T."/>
            <person name="Toyoda A."/>
            <person name="Oliveira C."/>
            <person name="Osipova E."/>
            <person name="Leigh N.D."/>
            <person name="Simon A."/>
            <person name="Yun M.H."/>
        </authorList>
    </citation>
    <scope>NUCLEOTIDE SEQUENCE</scope>
    <source>
        <strain evidence="1">20211129_DDA</strain>
        <tissue evidence="1">Liver</tissue>
    </source>
</reference>
<evidence type="ECO:0000313" key="1">
    <source>
        <dbReference type="EMBL" id="KAJ1126022.1"/>
    </source>
</evidence>
<sequence length="84" mass="9234">MAAATKRGHGQGCAGTHRMKVDARWVHHCLQVLEARCCGGNRTLLRVLLSAVVGHWGEWELCLGLPEQGDCAVAVHQPPVDRRR</sequence>
<protein>
    <submittedName>
        <fullName evidence="1">Uncharacterized protein</fullName>
    </submittedName>
</protein>
<dbReference type="AlphaFoldDB" id="A0AAV7PF10"/>
<proteinExistence type="predicted"/>
<organism evidence="1 2">
    <name type="scientific">Pleurodeles waltl</name>
    <name type="common">Iberian ribbed newt</name>
    <dbReference type="NCBI Taxonomy" id="8319"/>
    <lineage>
        <taxon>Eukaryota</taxon>
        <taxon>Metazoa</taxon>
        <taxon>Chordata</taxon>
        <taxon>Craniata</taxon>
        <taxon>Vertebrata</taxon>
        <taxon>Euteleostomi</taxon>
        <taxon>Amphibia</taxon>
        <taxon>Batrachia</taxon>
        <taxon>Caudata</taxon>
        <taxon>Salamandroidea</taxon>
        <taxon>Salamandridae</taxon>
        <taxon>Pleurodelinae</taxon>
        <taxon>Pleurodeles</taxon>
    </lineage>
</organism>